<sequence>MNRTKQSKVAKLFTVIAVCSLFSLNTTAQSTVKKEPIPLQHGAHRTGKRMDADMAKWRGYGLGQFIHWGLYSILEGKYKGKYYNGAAEWIRSWKEVPNAEYDVLNKQFNPATFNATAWAKMAKQMGVKYLTFTTKHHDGFCLWPSKYTDYTIESSPYKKDIVKEVVDAYTKEGIDVYLYFSIMDWHHPDWRYDLKTKEDSIAFDRFKLFTKNQLTELLQRYPQTKGLWFDGTWDNSWKKSGAFTDSLEQYLKSLVPGLIIGSRLRADEKGNRHVDANGVLMGDYEQGWERKIPKTYADVHGNDWDCVMTIPENGWGYAEKWMGHWKTTNELIEMTAQCVSLGGNFVVNFGPKADGSFRKEEIANAKEIGEWMKINSDAIYNCEYAGWEKQDWGYYTKKRGEDKVYMIVFNVPLSGSLKIKPSANYVVEKATLLEGKQQLSTEKLDYGASFIQLPKGKTFVKPFVIVLDIKPVKQQEEAGPKAKT</sequence>
<evidence type="ECO:0000256" key="1">
    <source>
        <dbReference type="ARBA" id="ARBA00004071"/>
    </source>
</evidence>
<dbReference type="GO" id="GO:0006004">
    <property type="term" value="P:fucose metabolic process"/>
    <property type="evidence" value="ECO:0007669"/>
    <property type="project" value="InterPro"/>
</dbReference>
<dbReference type="PIRSF" id="PIRSF001092">
    <property type="entry name" value="Alpha-L-fucosidase"/>
    <property type="match status" value="1"/>
</dbReference>
<evidence type="ECO:0000256" key="6">
    <source>
        <dbReference type="ARBA" id="ARBA00023295"/>
    </source>
</evidence>
<dbReference type="Gene3D" id="3.20.20.80">
    <property type="entry name" value="Glycosidases"/>
    <property type="match status" value="1"/>
</dbReference>
<evidence type="ECO:0000256" key="4">
    <source>
        <dbReference type="ARBA" id="ARBA00022729"/>
    </source>
</evidence>
<dbReference type="PANTHER" id="PTHR10030:SF37">
    <property type="entry name" value="ALPHA-L-FUCOSIDASE-RELATED"/>
    <property type="match status" value="1"/>
</dbReference>
<evidence type="ECO:0000259" key="8">
    <source>
        <dbReference type="Pfam" id="PF01120"/>
    </source>
</evidence>
<dbReference type="InterPro" id="IPR013780">
    <property type="entry name" value="Glyco_hydro_b"/>
</dbReference>
<dbReference type="Proteomes" id="UP000290204">
    <property type="component" value="Unassembled WGS sequence"/>
</dbReference>
<evidence type="ECO:0000256" key="3">
    <source>
        <dbReference type="ARBA" id="ARBA00012662"/>
    </source>
</evidence>
<feature type="chain" id="PRO_5020218532" description="alpha-L-fucosidase" evidence="7">
    <location>
        <begin position="29"/>
        <end position="484"/>
    </location>
</feature>
<dbReference type="OrthoDB" id="107551at2"/>
<name>A0A4Q1CM28_9BACT</name>
<evidence type="ECO:0000256" key="7">
    <source>
        <dbReference type="SAM" id="SignalP"/>
    </source>
</evidence>
<comment type="function">
    <text evidence="1">Alpha-L-fucosidase is responsible for hydrolyzing the alpha-1,6-linked fucose joined to the reducing-end N-acetylglucosamine of the carbohydrate moieties of glycoproteins.</text>
</comment>
<evidence type="ECO:0000313" key="10">
    <source>
        <dbReference type="Proteomes" id="UP000290204"/>
    </source>
</evidence>
<dbReference type="SUPFAM" id="SSF51445">
    <property type="entry name" value="(Trans)glycosidases"/>
    <property type="match status" value="1"/>
</dbReference>
<protein>
    <recommendedName>
        <fullName evidence="3">alpha-L-fucosidase</fullName>
        <ecNumber evidence="3">3.2.1.51</ecNumber>
    </recommendedName>
</protein>
<dbReference type="InterPro" id="IPR000933">
    <property type="entry name" value="Glyco_hydro_29"/>
</dbReference>
<dbReference type="InterPro" id="IPR017853">
    <property type="entry name" value="GH"/>
</dbReference>
<organism evidence="9 10">
    <name type="scientific">Lacibacter luteus</name>
    <dbReference type="NCBI Taxonomy" id="2508719"/>
    <lineage>
        <taxon>Bacteria</taxon>
        <taxon>Pseudomonadati</taxon>
        <taxon>Bacteroidota</taxon>
        <taxon>Chitinophagia</taxon>
        <taxon>Chitinophagales</taxon>
        <taxon>Chitinophagaceae</taxon>
        <taxon>Lacibacter</taxon>
    </lineage>
</organism>
<dbReference type="GO" id="GO:0005764">
    <property type="term" value="C:lysosome"/>
    <property type="evidence" value="ECO:0007669"/>
    <property type="project" value="TreeGrafter"/>
</dbReference>
<dbReference type="GO" id="GO:0004560">
    <property type="term" value="F:alpha-L-fucosidase activity"/>
    <property type="evidence" value="ECO:0007669"/>
    <property type="project" value="InterPro"/>
</dbReference>
<evidence type="ECO:0000313" key="9">
    <source>
        <dbReference type="EMBL" id="RXK61659.1"/>
    </source>
</evidence>
<dbReference type="AlphaFoldDB" id="A0A4Q1CM28"/>
<accession>A0A4Q1CM28</accession>
<dbReference type="InterPro" id="IPR016286">
    <property type="entry name" value="FUC_metazoa-typ"/>
</dbReference>
<dbReference type="GO" id="GO:0016139">
    <property type="term" value="P:glycoside catabolic process"/>
    <property type="evidence" value="ECO:0007669"/>
    <property type="project" value="TreeGrafter"/>
</dbReference>
<dbReference type="EMBL" id="SDHW01000001">
    <property type="protein sequence ID" value="RXK61659.1"/>
    <property type="molecule type" value="Genomic_DNA"/>
</dbReference>
<dbReference type="EC" id="3.2.1.51" evidence="3"/>
<keyword evidence="6" id="KW-0326">Glycosidase</keyword>
<dbReference type="PRINTS" id="PR00741">
    <property type="entry name" value="GLHYDRLASE29"/>
</dbReference>
<dbReference type="SMART" id="SM00812">
    <property type="entry name" value="Alpha_L_fucos"/>
    <property type="match status" value="1"/>
</dbReference>
<reference evidence="9 10" key="1">
    <citation type="submission" date="2019-01" db="EMBL/GenBank/DDBJ databases">
        <title>Lacibacter sp. strain TTM-7.</title>
        <authorList>
            <person name="Chen W.-M."/>
        </authorList>
    </citation>
    <scope>NUCLEOTIDE SEQUENCE [LARGE SCALE GENOMIC DNA]</scope>
    <source>
        <strain evidence="9 10">TTM-7</strain>
    </source>
</reference>
<evidence type="ECO:0000256" key="2">
    <source>
        <dbReference type="ARBA" id="ARBA00007951"/>
    </source>
</evidence>
<dbReference type="RefSeq" id="WP_129129032.1">
    <property type="nucleotide sequence ID" value="NZ_SDHW01000001.1"/>
</dbReference>
<feature type="signal peptide" evidence="7">
    <location>
        <begin position="1"/>
        <end position="28"/>
    </location>
</feature>
<gene>
    <name evidence="9" type="ORF">ESA94_01185</name>
</gene>
<comment type="similarity">
    <text evidence="2">Belongs to the glycosyl hydrolase 29 family.</text>
</comment>
<keyword evidence="5" id="KW-0378">Hydrolase</keyword>
<dbReference type="InterPro" id="IPR057739">
    <property type="entry name" value="Glyco_hydro_29_N"/>
</dbReference>
<feature type="domain" description="Glycoside hydrolase family 29 N-terminal" evidence="8">
    <location>
        <begin position="54"/>
        <end position="376"/>
    </location>
</feature>
<evidence type="ECO:0000256" key="5">
    <source>
        <dbReference type="ARBA" id="ARBA00022801"/>
    </source>
</evidence>
<proteinExistence type="inferred from homology"/>
<keyword evidence="10" id="KW-1185">Reference proteome</keyword>
<dbReference type="Pfam" id="PF01120">
    <property type="entry name" value="Alpha_L_fucos"/>
    <property type="match status" value="1"/>
</dbReference>
<keyword evidence="4 7" id="KW-0732">Signal</keyword>
<dbReference type="Gene3D" id="2.60.40.1180">
    <property type="entry name" value="Golgi alpha-mannosidase II"/>
    <property type="match status" value="1"/>
</dbReference>
<dbReference type="PANTHER" id="PTHR10030">
    <property type="entry name" value="ALPHA-L-FUCOSIDASE"/>
    <property type="match status" value="1"/>
</dbReference>
<comment type="caution">
    <text evidence="9">The sequence shown here is derived from an EMBL/GenBank/DDBJ whole genome shotgun (WGS) entry which is preliminary data.</text>
</comment>